<organism evidence="1 2">
    <name type="scientific">Laodelphax striatellus</name>
    <name type="common">Small brown planthopper</name>
    <name type="synonym">Delphax striatella</name>
    <dbReference type="NCBI Taxonomy" id="195883"/>
    <lineage>
        <taxon>Eukaryota</taxon>
        <taxon>Metazoa</taxon>
        <taxon>Ecdysozoa</taxon>
        <taxon>Arthropoda</taxon>
        <taxon>Hexapoda</taxon>
        <taxon>Insecta</taxon>
        <taxon>Pterygota</taxon>
        <taxon>Neoptera</taxon>
        <taxon>Paraneoptera</taxon>
        <taxon>Hemiptera</taxon>
        <taxon>Auchenorrhyncha</taxon>
        <taxon>Fulgoroidea</taxon>
        <taxon>Delphacidae</taxon>
        <taxon>Criomorphinae</taxon>
        <taxon>Laodelphax</taxon>
    </lineage>
</organism>
<dbReference type="InParanoid" id="A0A482XHX7"/>
<dbReference type="EMBL" id="QKKF02009244">
    <property type="protein sequence ID" value="RZF45382.1"/>
    <property type="molecule type" value="Genomic_DNA"/>
</dbReference>
<sequence>MLQAGEHRQIPMVMGSTLKGRTLSTRDSCVALIEETKMVDVGGGRGEREAAGDSFIFARQASCSSSLGRQKWKEIKNGDERRTGMEGVWVDALRVLATEACRVDKAVDVWRGRLTSPIAQPRANQGVECLAFYED</sequence>
<name>A0A482XHX7_LAOST</name>
<proteinExistence type="predicted"/>
<protein>
    <submittedName>
        <fullName evidence="1">Uncharacterized protein</fullName>
    </submittedName>
</protein>
<keyword evidence="2" id="KW-1185">Reference proteome</keyword>
<dbReference type="Proteomes" id="UP000291343">
    <property type="component" value="Unassembled WGS sequence"/>
</dbReference>
<evidence type="ECO:0000313" key="1">
    <source>
        <dbReference type="EMBL" id="RZF45382.1"/>
    </source>
</evidence>
<reference evidence="1 2" key="1">
    <citation type="journal article" date="2017" name="Gigascience">
        <title>Genome sequence of the small brown planthopper, Laodelphax striatellus.</title>
        <authorList>
            <person name="Zhu J."/>
            <person name="Jiang F."/>
            <person name="Wang X."/>
            <person name="Yang P."/>
            <person name="Bao Y."/>
            <person name="Zhao W."/>
            <person name="Wang W."/>
            <person name="Lu H."/>
            <person name="Wang Q."/>
            <person name="Cui N."/>
            <person name="Li J."/>
            <person name="Chen X."/>
            <person name="Luo L."/>
            <person name="Yu J."/>
            <person name="Kang L."/>
            <person name="Cui F."/>
        </authorList>
    </citation>
    <scope>NUCLEOTIDE SEQUENCE [LARGE SCALE GENOMIC DNA]</scope>
    <source>
        <strain evidence="1">Lst14</strain>
    </source>
</reference>
<gene>
    <name evidence="1" type="ORF">LSTR_LSTR002825</name>
</gene>
<evidence type="ECO:0000313" key="2">
    <source>
        <dbReference type="Proteomes" id="UP000291343"/>
    </source>
</evidence>
<dbReference type="AlphaFoldDB" id="A0A482XHX7"/>
<accession>A0A482XHX7</accession>
<comment type="caution">
    <text evidence="1">The sequence shown here is derived from an EMBL/GenBank/DDBJ whole genome shotgun (WGS) entry which is preliminary data.</text>
</comment>